<dbReference type="EMBL" id="JAGIZQ010000002">
    <property type="protein sequence ID" value="KAH6641814.1"/>
    <property type="molecule type" value="Genomic_DNA"/>
</dbReference>
<sequence>MILQPTHTPESDQQLALFQSIPWCAAHLSGYPQTLVIGPSLTQRRATAPRDPPRPRTPHHPRPRLRRARPHARRLGGGVPRRGGGHADGRDHGAGVCGEPAARAAGRCAGHDGVSQHAVCEARADGHGGRSGPRGGDGYGEGGKEGGEEVLDGGGCAGWGGGGAGEGGGVVCCGEGDVTLPSRKVNTEYNHPHRQCHVDFMHPRNQDARETKPPRQTGD</sequence>
<keyword evidence="2" id="KW-1185">Reference proteome</keyword>
<proteinExistence type="predicted"/>
<protein>
    <submittedName>
        <fullName evidence="1">Uncharacterized protein</fullName>
    </submittedName>
</protein>
<accession>A0ACB7PP39</accession>
<gene>
    <name evidence="1" type="ORF">F5144DRAFT_590993</name>
</gene>
<name>A0ACB7PP39_9PEZI</name>
<comment type="caution">
    <text evidence="1">The sequence shown here is derived from an EMBL/GenBank/DDBJ whole genome shotgun (WGS) entry which is preliminary data.</text>
</comment>
<dbReference type="Proteomes" id="UP000724584">
    <property type="component" value="Unassembled WGS sequence"/>
</dbReference>
<reference evidence="1 2" key="1">
    <citation type="journal article" date="2021" name="Nat. Commun.">
        <title>Genetic determinants of endophytism in the Arabidopsis root mycobiome.</title>
        <authorList>
            <person name="Mesny F."/>
            <person name="Miyauchi S."/>
            <person name="Thiergart T."/>
            <person name="Pickel B."/>
            <person name="Atanasova L."/>
            <person name="Karlsson M."/>
            <person name="Huettel B."/>
            <person name="Barry K.W."/>
            <person name="Haridas S."/>
            <person name="Chen C."/>
            <person name="Bauer D."/>
            <person name="Andreopoulos W."/>
            <person name="Pangilinan J."/>
            <person name="LaButti K."/>
            <person name="Riley R."/>
            <person name="Lipzen A."/>
            <person name="Clum A."/>
            <person name="Drula E."/>
            <person name="Henrissat B."/>
            <person name="Kohler A."/>
            <person name="Grigoriev I.V."/>
            <person name="Martin F.M."/>
            <person name="Hacquard S."/>
        </authorList>
    </citation>
    <scope>NUCLEOTIDE SEQUENCE [LARGE SCALE GENOMIC DNA]</scope>
    <source>
        <strain evidence="1 2">MPI-SDFR-AT-0079</strain>
    </source>
</reference>
<organism evidence="1 2">
    <name type="scientific">Chaetomium tenue</name>
    <dbReference type="NCBI Taxonomy" id="1854479"/>
    <lineage>
        <taxon>Eukaryota</taxon>
        <taxon>Fungi</taxon>
        <taxon>Dikarya</taxon>
        <taxon>Ascomycota</taxon>
        <taxon>Pezizomycotina</taxon>
        <taxon>Sordariomycetes</taxon>
        <taxon>Sordariomycetidae</taxon>
        <taxon>Sordariales</taxon>
        <taxon>Chaetomiaceae</taxon>
        <taxon>Chaetomium</taxon>
    </lineage>
</organism>
<evidence type="ECO:0000313" key="2">
    <source>
        <dbReference type="Proteomes" id="UP000724584"/>
    </source>
</evidence>
<evidence type="ECO:0000313" key="1">
    <source>
        <dbReference type="EMBL" id="KAH6641814.1"/>
    </source>
</evidence>